<sequence>MDENFGTMSMDSSVPLLEETYPVSPPFSYVLIQTNPVTQRTQYMVVEIPLDSKEKAIYNKILEILIEELDVDFSVLKDFTKAEEYLKKKIVDVIKRYRIKLNENQFEKIMYYLTRDLIGFGKIQPLMLDPNIEDISCDGVGIPIYVWHRKYESIATNVSFDTEDELNSFIIKLAQRAGRHVSIANPLLDASLEDGSRVQLTYGREVTQRGSTFTIRKFKADPFTITDLILYNTIDIEIAAYYWFIMEHNVSILVAGGTAAGKTTLLNTLSMMIKPDMKIVTIEDTAELNLAHENWIPSVVRSGFGEATETGYRRGQISMYELLRAAMRQRPDYIIVGEIRGEEAYAMFQAMSTGHRGLGTIHGDSVEGVIHRLESKPMNIPRSMMKSLDIIHVVRKVRHQGKFARRTLTITELIGLDPVTEEILTNKVFQWNPREDSFIYFGRSYVLEKIMENTGITEQDIHDELERRKTVLRWMVKKRIRYFEDVASIIQEYNSDPDRTLEKAKKALR</sequence>
<comment type="similarity">
    <text evidence="1">Belongs to the GSP E family.</text>
</comment>
<feature type="domain" description="Bacterial type II secretion system protein E" evidence="2">
    <location>
        <begin position="146"/>
        <end position="417"/>
    </location>
</feature>
<proteinExistence type="inferred from homology"/>
<dbReference type="CDD" id="cd01130">
    <property type="entry name" value="VirB11-like_ATPase"/>
    <property type="match status" value="1"/>
</dbReference>
<dbReference type="Pfam" id="PF00437">
    <property type="entry name" value="T2SSE"/>
    <property type="match status" value="1"/>
</dbReference>
<dbReference type="SUPFAM" id="SSF52540">
    <property type="entry name" value="P-loop containing nucleoside triphosphate hydrolases"/>
    <property type="match status" value="1"/>
</dbReference>
<gene>
    <name evidence="3" type="ORF">K9W45_12455</name>
</gene>
<dbReference type="InterPro" id="IPR027417">
    <property type="entry name" value="P-loop_NTPase"/>
</dbReference>
<evidence type="ECO:0000313" key="3">
    <source>
        <dbReference type="EMBL" id="UJG40632.1"/>
    </source>
</evidence>
<dbReference type="EMBL" id="CP084166">
    <property type="protein sequence ID" value="UJG40632.1"/>
    <property type="molecule type" value="Genomic_DNA"/>
</dbReference>
<dbReference type="PANTHER" id="PTHR30486">
    <property type="entry name" value="TWITCHING MOTILITY PROTEIN PILT"/>
    <property type="match status" value="1"/>
</dbReference>
<reference evidence="3" key="1">
    <citation type="journal article" date="2022" name="Nat. Microbiol.">
        <title>Unique mobile elements and scalable gene flow at the prokaryote-eukaryote boundary revealed by circularized Asgard archaea genomes.</title>
        <authorList>
            <person name="Wu F."/>
            <person name="Speth D.R."/>
            <person name="Philosof A."/>
            <person name="Cremiere A."/>
            <person name="Narayanan A."/>
            <person name="Barco R.A."/>
            <person name="Connon S.A."/>
            <person name="Amend J.P."/>
            <person name="Antoshechkin I.A."/>
            <person name="Orphan V.J."/>
        </authorList>
    </citation>
    <scope>NUCLEOTIDE SEQUENCE</scope>
    <source>
        <strain evidence="3">PM71</strain>
    </source>
</reference>
<dbReference type="Gene3D" id="3.30.450.380">
    <property type="match status" value="1"/>
</dbReference>
<protein>
    <submittedName>
        <fullName evidence="3">Type II/IV secretion system ATPase subunit</fullName>
    </submittedName>
</protein>
<dbReference type="PANTHER" id="PTHR30486:SF6">
    <property type="entry name" value="TYPE IV PILUS RETRACTATION ATPASE PILT"/>
    <property type="match status" value="1"/>
</dbReference>
<evidence type="ECO:0000256" key="1">
    <source>
        <dbReference type="ARBA" id="ARBA00006611"/>
    </source>
</evidence>
<dbReference type="InterPro" id="IPR050921">
    <property type="entry name" value="T4SS_GSP_E_ATPase"/>
</dbReference>
<dbReference type="Proteomes" id="UP001201020">
    <property type="component" value="Chromosome"/>
</dbReference>
<evidence type="ECO:0000259" key="2">
    <source>
        <dbReference type="Pfam" id="PF00437"/>
    </source>
</evidence>
<dbReference type="AlphaFoldDB" id="A0A9Y1FKI5"/>
<dbReference type="GO" id="GO:0016887">
    <property type="term" value="F:ATP hydrolysis activity"/>
    <property type="evidence" value="ECO:0007669"/>
    <property type="project" value="InterPro"/>
</dbReference>
<accession>A0A9Y1FKI5</accession>
<name>A0A9Y1FKI5_9ARCH</name>
<dbReference type="Gene3D" id="3.40.50.300">
    <property type="entry name" value="P-loop containing nucleotide triphosphate hydrolases"/>
    <property type="match status" value="1"/>
</dbReference>
<organism evidence="3">
    <name type="scientific">Candidatus Heimdallarchaeum aukensis</name>
    <dbReference type="NCBI Taxonomy" id="2876573"/>
    <lineage>
        <taxon>Archaea</taxon>
        <taxon>Promethearchaeati</taxon>
        <taxon>Candidatus Heimdallarchaeota</taxon>
        <taxon>Candidatus Heimdallarchaeia (ex Rinke et al. 2021) (nom. nud.)</taxon>
        <taxon>Candidatus Heimdallarchaeales</taxon>
        <taxon>Candidatus Heimdallarchaeaceae</taxon>
        <taxon>Candidatus Heimdallarchaeum</taxon>
    </lineage>
</organism>
<dbReference type="InterPro" id="IPR001482">
    <property type="entry name" value="T2SS/T4SS_dom"/>
</dbReference>